<evidence type="ECO:0000313" key="12">
    <source>
        <dbReference type="EMBL" id="PFX21488.1"/>
    </source>
</evidence>
<evidence type="ECO:0000256" key="6">
    <source>
        <dbReference type="ARBA" id="ARBA00023157"/>
    </source>
</evidence>
<dbReference type="PROSITE" id="PS00652">
    <property type="entry name" value="TNFR_NGFR_1"/>
    <property type="match status" value="1"/>
</dbReference>
<gene>
    <name evidence="12" type="ORF">AWC38_SpisGene14025</name>
</gene>
<feature type="domain" description="TNFR-Cys" evidence="11">
    <location>
        <begin position="61"/>
        <end position="99"/>
    </location>
</feature>
<proteinExistence type="predicted"/>
<name>A0A2B4RYU1_STYPI</name>
<dbReference type="PANTHER" id="PTHR12120:SF10">
    <property type="entry name" value="TNFR-CYS DOMAIN-CONTAINING PROTEIN"/>
    <property type="match status" value="1"/>
</dbReference>
<feature type="region of interest" description="Disordered" evidence="9">
    <location>
        <begin position="233"/>
        <end position="278"/>
    </location>
</feature>
<reference evidence="13" key="1">
    <citation type="journal article" date="2017" name="bioRxiv">
        <title>Comparative analysis of the genomes of Stylophora pistillata and Acropora digitifera provides evidence for extensive differences between species of corals.</title>
        <authorList>
            <person name="Voolstra C.R."/>
            <person name="Li Y."/>
            <person name="Liew Y.J."/>
            <person name="Baumgarten S."/>
            <person name="Zoccola D."/>
            <person name="Flot J.-F."/>
            <person name="Tambutte S."/>
            <person name="Allemand D."/>
            <person name="Aranda M."/>
        </authorList>
    </citation>
    <scope>NUCLEOTIDE SEQUENCE [LARGE SCALE GENOMIC DNA]</scope>
</reference>
<dbReference type="GO" id="GO:0043123">
    <property type="term" value="P:positive regulation of canonical NF-kappaB signal transduction"/>
    <property type="evidence" value="ECO:0007669"/>
    <property type="project" value="InterPro"/>
</dbReference>
<organism evidence="12 13">
    <name type="scientific">Stylophora pistillata</name>
    <name type="common">Smooth cauliflower coral</name>
    <dbReference type="NCBI Taxonomy" id="50429"/>
    <lineage>
        <taxon>Eukaryota</taxon>
        <taxon>Metazoa</taxon>
        <taxon>Cnidaria</taxon>
        <taxon>Anthozoa</taxon>
        <taxon>Hexacorallia</taxon>
        <taxon>Scleractinia</taxon>
        <taxon>Astrocoeniina</taxon>
        <taxon>Pocilloporidae</taxon>
        <taxon>Stylophora</taxon>
    </lineage>
</organism>
<keyword evidence="7" id="KW-0675">Receptor</keyword>
<sequence>MQPLIECRPTKCPLANNIAKYGPNGEIVSCVRCPNCPIGQGLSYACGSKVPNDSKIECVFCEPNKTYSDEHGIGHCKQCQDCGLRNVIQECSIYQKRECGNICPKGYVFHDNIEDCLELESEPSTSSSTHSAKDPSRRETTGTQLKTELADEVTTTASTHSDRITVSSSQSQFPSTGVNNTPTQGTSLKENDDTANVLSTKDHTVAICVLVAVVVLVVLVLVIIVNICKTRRGHTQKGHEESTESAEECIPLKNMSGSGESSRASVSSSTTQVDLADVTSQDKTKELLREASLDISTELDTNFSTPLPSGW</sequence>
<dbReference type="PANTHER" id="PTHR12120">
    <property type="entry name" value="TNFR-CYS DOMAIN-CONTAINING PROTEIN"/>
    <property type="match status" value="1"/>
</dbReference>
<feature type="compositionally biased region" description="Low complexity" evidence="9">
    <location>
        <begin position="256"/>
        <end position="269"/>
    </location>
</feature>
<dbReference type="Proteomes" id="UP000225706">
    <property type="component" value="Unassembled WGS sequence"/>
</dbReference>
<accession>A0A2B4RYU1</accession>
<feature type="transmembrane region" description="Helical" evidence="10">
    <location>
        <begin position="204"/>
        <end position="228"/>
    </location>
</feature>
<dbReference type="GO" id="GO:0005886">
    <property type="term" value="C:plasma membrane"/>
    <property type="evidence" value="ECO:0007669"/>
    <property type="project" value="TreeGrafter"/>
</dbReference>
<evidence type="ECO:0000313" key="13">
    <source>
        <dbReference type="Proteomes" id="UP000225706"/>
    </source>
</evidence>
<keyword evidence="2 10" id="KW-0812">Transmembrane</keyword>
<evidence type="ECO:0000256" key="7">
    <source>
        <dbReference type="ARBA" id="ARBA00023170"/>
    </source>
</evidence>
<dbReference type="Gene3D" id="2.10.50.10">
    <property type="entry name" value="Tumor Necrosis Factor Receptor, subunit A, domain 2"/>
    <property type="match status" value="1"/>
</dbReference>
<keyword evidence="5 10" id="KW-0472">Membrane</keyword>
<evidence type="ECO:0000256" key="1">
    <source>
        <dbReference type="ARBA" id="ARBA00004167"/>
    </source>
</evidence>
<dbReference type="GO" id="GO:0038023">
    <property type="term" value="F:signaling receptor activity"/>
    <property type="evidence" value="ECO:0007669"/>
    <property type="project" value="InterPro"/>
</dbReference>
<keyword evidence="13" id="KW-1185">Reference proteome</keyword>
<keyword evidence="6" id="KW-1015">Disulfide bond</keyword>
<evidence type="ECO:0000256" key="10">
    <source>
        <dbReference type="SAM" id="Phobius"/>
    </source>
</evidence>
<evidence type="ECO:0000256" key="8">
    <source>
        <dbReference type="ARBA" id="ARBA00023180"/>
    </source>
</evidence>
<evidence type="ECO:0000256" key="9">
    <source>
        <dbReference type="SAM" id="MobiDB-lite"/>
    </source>
</evidence>
<evidence type="ECO:0000259" key="11">
    <source>
        <dbReference type="PROSITE" id="PS00652"/>
    </source>
</evidence>
<dbReference type="AlphaFoldDB" id="A0A2B4RYU1"/>
<feature type="compositionally biased region" description="Polar residues" evidence="9">
    <location>
        <begin position="153"/>
        <end position="190"/>
    </location>
</feature>
<feature type="region of interest" description="Disordered" evidence="9">
    <location>
        <begin position="120"/>
        <end position="190"/>
    </location>
</feature>
<protein>
    <recommendedName>
        <fullName evidence="11">TNFR-Cys domain-containing protein</fullName>
    </recommendedName>
</protein>
<keyword evidence="8" id="KW-0325">Glycoprotein</keyword>
<keyword evidence="4 10" id="KW-1133">Transmembrane helix</keyword>
<dbReference type="OrthoDB" id="5978417at2759"/>
<dbReference type="GO" id="GO:0046330">
    <property type="term" value="P:positive regulation of JNK cascade"/>
    <property type="evidence" value="ECO:0007669"/>
    <property type="project" value="InterPro"/>
</dbReference>
<evidence type="ECO:0000256" key="4">
    <source>
        <dbReference type="ARBA" id="ARBA00022989"/>
    </source>
</evidence>
<evidence type="ECO:0000256" key="2">
    <source>
        <dbReference type="ARBA" id="ARBA00022692"/>
    </source>
</evidence>
<dbReference type="EMBL" id="LSMT01000275">
    <property type="protein sequence ID" value="PFX21488.1"/>
    <property type="molecule type" value="Genomic_DNA"/>
</dbReference>
<comment type="caution">
    <text evidence="12">The sequence shown here is derived from an EMBL/GenBank/DDBJ whole genome shotgun (WGS) entry which is preliminary data.</text>
</comment>
<evidence type="ECO:0000256" key="3">
    <source>
        <dbReference type="ARBA" id="ARBA00022737"/>
    </source>
</evidence>
<dbReference type="InterPro" id="IPR001368">
    <property type="entry name" value="TNFR/NGFR_Cys_rich_reg"/>
</dbReference>
<dbReference type="InterPro" id="IPR047526">
    <property type="entry name" value="TNR19/27/EDAR"/>
</dbReference>
<feature type="compositionally biased region" description="Basic and acidic residues" evidence="9">
    <location>
        <begin position="131"/>
        <end position="140"/>
    </location>
</feature>
<comment type="subcellular location">
    <subcellularLocation>
        <location evidence="1">Membrane</location>
        <topology evidence="1">Single-pass membrane protein</topology>
    </subcellularLocation>
</comment>
<evidence type="ECO:0000256" key="5">
    <source>
        <dbReference type="ARBA" id="ARBA00023136"/>
    </source>
</evidence>
<keyword evidence="3" id="KW-0677">Repeat</keyword>